<gene>
    <name evidence="2" type="ORF">FB45DRAFT_875544</name>
</gene>
<dbReference type="EMBL" id="JARKIF010000034">
    <property type="protein sequence ID" value="KAJ7610784.1"/>
    <property type="molecule type" value="Genomic_DNA"/>
</dbReference>
<feature type="region of interest" description="Disordered" evidence="1">
    <location>
        <begin position="1468"/>
        <end position="1506"/>
    </location>
</feature>
<comment type="caution">
    <text evidence="2">The sequence shown here is derived from an EMBL/GenBank/DDBJ whole genome shotgun (WGS) entry which is preliminary data.</text>
</comment>
<accession>A0AAD7B5L0</accession>
<protein>
    <submittedName>
        <fullName evidence="2">Uncharacterized protein</fullName>
    </submittedName>
</protein>
<feature type="region of interest" description="Disordered" evidence="1">
    <location>
        <begin position="46"/>
        <end position="86"/>
    </location>
</feature>
<reference evidence="2" key="1">
    <citation type="submission" date="2023-03" db="EMBL/GenBank/DDBJ databases">
        <title>Massive genome expansion in bonnet fungi (Mycena s.s.) driven by repeated elements and novel gene families across ecological guilds.</title>
        <authorList>
            <consortium name="Lawrence Berkeley National Laboratory"/>
            <person name="Harder C.B."/>
            <person name="Miyauchi S."/>
            <person name="Viragh M."/>
            <person name="Kuo A."/>
            <person name="Thoen E."/>
            <person name="Andreopoulos B."/>
            <person name="Lu D."/>
            <person name="Skrede I."/>
            <person name="Drula E."/>
            <person name="Henrissat B."/>
            <person name="Morin E."/>
            <person name="Kohler A."/>
            <person name="Barry K."/>
            <person name="LaButti K."/>
            <person name="Morin E."/>
            <person name="Salamov A."/>
            <person name="Lipzen A."/>
            <person name="Mereny Z."/>
            <person name="Hegedus B."/>
            <person name="Baldrian P."/>
            <person name="Stursova M."/>
            <person name="Weitz H."/>
            <person name="Taylor A."/>
            <person name="Grigoriev I.V."/>
            <person name="Nagy L.G."/>
            <person name="Martin F."/>
            <person name="Kauserud H."/>
        </authorList>
    </citation>
    <scope>NUCLEOTIDE SEQUENCE</scope>
    <source>
        <strain evidence="2">9284</strain>
    </source>
</reference>
<dbReference type="Proteomes" id="UP001221142">
    <property type="component" value="Unassembled WGS sequence"/>
</dbReference>
<keyword evidence="3" id="KW-1185">Reference proteome</keyword>
<feature type="region of interest" description="Disordered" evidence="1">
    <location>
        <begin position="332"/>
        <end position="471"/>
    </location>
</feature>
<evidence type="ECO:0000313" key="3">
    <source>
        <dbReference type="Proteomes" id="UP001221142"/>
    </source>
</evidence>
<feature type="compositionally biased region" description="Basic and acidic residues" evidence="1">
    <location>
        <begin position="62"/>
        <end position="84"/>
    </location>
</feature>
<organism evidence="2 3">
    <name type="scientific">Roridomyces roridus</name>
    <dbReference type="NCBI Taxonomy" id="1738132"/>
    <lineage>
        <taxon>Eukaryota</taxon>
        <taxon>Fungi</taxon>
        <taxon>Dikarya</taxon>
        <taxon>Basidiomycota</taxon>
        <taxon>Agaricomycotina</taxon>
        <taxon>Agaricomycetes</taxon>
        <taxon>Agaricomycetidae</taxon>
        <taxon>Agaricales</taxon>
        <taxon>Marasmiineae</taxon>
        <taxon>Mycenaceae</taxon>
        <taxon>Roridomyces</taxon>
    </lineage>
</organism>
<evidence type="ECO:0000256" key="1">
    <source>
        <dbReference type="SAM" id="MobiDB-lite"/>
    </source>
</evidence>
<name>A0AAD7B5L0_9AGAR</name>
<feature type="compositionally biased region" description="Low complexity" evidence="1">
    <location>
        <begin position="370"/>
        <end position="379"/>
    </location>
</feature>
<feature type="compositionally biased region" description="Acidic residues" evidence="1">
    <location>
        <begin position="404"/>
        <end position="435"/>
    </location>
</feature>
<feature type="compositionally biased region" description="Acidic residues" evidence="1">
    <location>
        <begin position="339"/>
        <end position="356"/>
    </location>
</feature>
<sequence>MAGCLITPPHYDCSAFTSLSKFRPRWNIQIERRSCARSCKEREKRVKANSPFLRPSSSGRLLRKERGEDTNSRAEAEKKREDSHQPQNQVLFPTCIRRSSVSRCFPTIPGIVMDASTSCWMAGRLFVYYLSSLLTARMQIDDPRALVLGRKRSITRETVEYNHNAPFALHAWAFLARFSSLRMLRKSSSSWPAREEIATEEDSRRILSLSSRVHHRNGPGVVASSTRSFWGITANFYVTSKKGQVGNRDLALFPFLVLPIHLSFFPPSPWPLPPPKDLRSRPALQAPAAALPRPDGAMKTRQRWESILSLYFHSFCCDQLPSKRTKVVGIEKENHQADDADDWEDQESSGDEEDDEAPKSRSKGKGRAVSKPAKGAAKARGTKRRSAASVPVASTSKRKRAEVESDEDGDDDWDANDEEDESAGEDEPEEDEDDEGACKKVPRKKKQKIEKPTSSDKDAVNAKRREQNVAKAKVNPEIAEAKRWAKGQERTDVIVRVWGSVFNHHVASKTGVVDCVDRSQHLSARELVQATVNAYFVREGHEQIPATEAVWKEFPDPVMEMFGAIVKDPSGWDPRPFIKDKILVESKADGPSPVNKCAHYIRLIRLRTEEVFRALRAYLDAYPAEAPSTVIRLLLLGEDLADVFRDFTATMKVFGLEDAIAQFCKHVEENAGATVLRGARRAGKQITLGYTGISAVKAPGARVVDDILNRSPVFIINFLKSNPELESKIVTYDIPDIAVNVPDERAVRTTPRISQQERIIRAMLGPTALNSAPGGVQPIFLVPPEITRYLDALRELLPADLFPFGQEENHDLSERLSAFIDDELETLTGPTNSEPSNTLCISDSALAQVKSNIADVVRLCKGEVGTVEIIKDINLEAMIGEAGYWPSRRPSSSPSLLSQHPDDGHPFHRYSRAVRWPSTPVAAALKARHLVEVWTYFGDDGHAAFMDGVSPPDFRRRFPRGRGPSLQGAQFNDMVGEMCIVRFGPNTAHIAIWIVKLHFGSFKYDPVLAGPRWTVMCHTRAVEETAQRVVSTALRNSPPDLQDPSTRETWLNTCIEEARRLLAKDGVLENLQKAKAVLRDMEQTYGFLRSIISAKTMHDRWLESEDRGGMDRPRGELTAPKGEARQAQMERLLAKHNDAISFGGFPLYGNYRYPMGTLAWQTRFLCLDDDVDIVRSANTRGRSAEANDRVKARIAAFIDRLLKNNPGVHRIYFWEHIEELIKDAAKLDKFKCGISLASPRVTTCEGCGSTVFTRNTNGTHQCVGSTEGPWPITVENFPTVERPLYVHDMLRRPDIRSHFSLNALNLVEIRVQDIIDASWYDDELEAALVDFPLDYEAISAIDEDFVAGLPSVWKSKTSANLMRVMKKDRETVFMVVCRGAPGTGNRAHFFLAAGVTKKGAGTGRGNKDYALPKARNCTICDGDGPRISDCEYRLYQKVNTILDLPPLYSRHWWLDLRREIDWDVQTQDDKARRAATGKKPKAAPSDNSRYRPGNSNTPKNLFGKEWVKTQRGATRGRFKAAWASLPESEIEKWNERSKAAKRK</sequence>
<evidence type="ECO:0000313" key="2">
    <source>
        <dbReference type="EMBL" id="KAJ7610784.1"/>
    </source>
</evidence>
<proteinExistence type="predicted"/>
<feature type="compositionally biased region" description="Basic and acidic residues" evidence="1">
    <location>
        <begin position="449"/>
        <end position="468"/>
    </location>
</feature>